<evidence type="ECO:0000313" key="3">
    <source>
        <dbReference type="Proteomes" id="UP000054564"/>
    </source>
</evidence>
<proteinExistence type="predicted"/>
<name>A0A0L0W579_9BASI</name>
<reference evidence="3" key="1">
    <citation type="submission" date="2014-03" db="EMBL/GenBank/DDBJ databases">
        <title>The Genome Sequence of Puccinia striiformis f. sp. tritici PST-78.</title>
        <authorList>
            <consortium name="The Broad Institute Genome Sequencing Platform"/>
            <person name="Cuomo C."/>
            <person name="Hulbert S."/>
            <person name="Chen X."/>
            <person name="Walker B."/>
            <person name="Young S.K."/>
            <person name="Zeng Q."/>
            <person name="Gargeya S."/>
            <person name="Fitzgerald M."/>
            <person name="Haas B."/>
            <person name="Abouelleil A."/>
            <person name="Alvarado L."/>
            <person name="Arachchi H.M."/>
            <person name="Berlin A.M."/>
            <person name="Chapman S.B."/>
            <person name="Goldberg J."/>
            <person name="Griggs A."/>
            <person name="Gujja S."/>
            <person name="Hansen M."/>
            <person name="Howarth C."/>
            <person name="Imamovic A."/>
            <person name="Larimer J."/>
            <person name="McCowan C."/>
            <person name="Montmayeur A."/>
            <person name="Murphy C."/>
            <person name="Neiman D."/>
            <person name="Pearson M."/>
            <person name="Priest M."/>
            <person name="Roberts A."/>
            <person name="Saif S."/>
            <person name="Shea T."/>
            <person name="Sisk P."/>
            <person name="Sykes S."/>
            <person name="Wortman J."/>
            <person name="Nusbaum C."/>
            <person name="Birren B."/>
        </authorList>
    </citation>
    <scope>NUCLEOTIDE SEQUENCE [LARGE SCALE GENOMIC DNA]</scope>
    <source>
        <strain evidence="3">race PST-78</strain>
    </source>
</reference>
<feature type="compositionally biased region" description="Polar residues" evidence="1">
    <location>
        <begin position="507"/>
        <end position="522"/>
    </location>
</feature>
<evidence type="ECO:0000256" key="1">
    <source>
        <dbReference type="SAM" id="MobiDB-lite"/>
    </source>
</evidence>
<accession>A0A0L0W579</accession>
<gene>
    <name evidence="2" type="ORF">PSTG_00293</name>
</gene>
<dbReference type="Proteomes" id="UP000054564">
    <property type="component" value="Unassembled WGS sequence"/>
</dbReference>
<feature type="region of interest" description="Disordered" evidence="1">
    <location>
        <begin position="466"/>
        <end position="532"/>
    </location>
</feature>
<dbReference type="EMBL" id="AJIL01000003">
    <property type="protein sequence ID" value="KNF06410.1"/>
    <property type="molecule type" value="Genomic_DNA"/>
</dbReference>
<feature type="compositionally biased region" description="Low complexity" evidence="1">
    <location>
        <begin position="91"/>
        <end position="112"/>
    </location>
</feature>
<dbReference type="AlphaFoldDB" id="A0A0L0W579"/>
<dbReference type="OrthoDB" id="2507647at2759"/>
<feature type="region of interest" description="Disordered" evidence="1">
    <location>
        <begin position="78"/>
        <end position="117"/>
    </location>
</feature>
<feature type="compositionally biased region" description="Polar residues" evidence="1">
    <location>
        <begin position="393"/>
        <end position="419"/>
    </location>
</feature>
<feature type="compositionally biased region" description="Basic and acidic residues" evidence="1">
    <location>
        <begin position="373"/>
        <end position="388"/>
    </location>
</feature>
<feature type="region of interest" description="Disordered" evidence="1">
    <location>
        <begin position="373"/>
        <end position="430"/>
    </location>
</feature>
<comment type="caution">
    <text evidence="2">The sequence shown here is derived from an EMBL/GenBank/DDBJ whole genome shotgun (WGS) entry which is preliminary data.</text>
</comment>
<evidence type="ECO:0000313" key="2">
    <source>
        <dbReference type="EMBL" id="KNF06410.1"/>
    </source>
</evidence>
<dbReference type="STRING" id="1165861.A0A0L0W579"/>
<keyword evidence="3" id="KW-1185">Reference proteome</keyword>
<feature type="region of interest" description="Disordered" evidence="1">
    <location>
        <begin position="197"/>
        <end position="219"/>
    </location>
</feature>
<organism evidence="2 3">
    <name type="scientific">Puccinia striiformis f. sp. tritici PST-78</name>
    <dbReference type="NCBI Taxonomy" id="1165861"/>
    <lineage>
        <taxon>Eukaryota</taxon>
        <taxon>Fungi</taxon>
        <taxon>Dikarya</taxon>
        <taxon>Basidiomycota</taxon>
        <taxon>Pucciniomycotina</taxon>
        <taxon>Pucciniomycetes</taxon>
        <taxon>Pucciniales</taxon>
        <taxon>Pucciniaceae</taxon>
        <taxon>Puccinia</taxon>
    </lineage>
</organism>
<feature type="region of interest" description="Disordered" evidence="1">
    <location>
        <begin position="1"/>
        <end position="25"/>
    </location>
</feature>
<protein>
    <submittedName>
        <fullName evidence="2">Uncharacterized protein</fullName>
    </submittedName>
</protein>
<feature type="region of interest" description="Disordered" evidence="1">
    <location>
        <begin position="134"/>
        <end position="154"/>
    </location>
</feature>
<sequence>MDSSPSPPANHANDDIPLGAQPERYHRPENFIDLTADNDDNHPPPTQRIITFNTTLGSGSTNRINARNDVDNDEIIITGESHPARPPPSQPARSIPTSSTNRSDTTTNQTRTYPNLPEHMASLTANIHAGLYSRHSMRDPAPHPSSSNLTVRDLPPPQTRQPTVGAISFGGGGRFSGGQFSGFLAASFSGIRRLAGHPTTTTTTSTGARRPAGASDESLHRMLSTWSSSDERMMSTWDRVSAHLRGHLPLLTPGVFAAVYDFDHTTHAAQPPPMPPSYKEQDSHPLKLKNGFSKEIIPLDREVLLVEDNESQSHPQPEKQDLRPICASCDEELLMDQDSCSVGSLDGRRPWILACGHVVDSRCLEKARIRARQTKFESHQSKKARAAERLLNSHPQTRAVRSTKINPPAASSSSKVPNNSKRRRLSSAHSAQNLKAFSLLSSNSSNNQAISDLALKRKERAEAREARKSIDFSKPPSSLLSESLQTGAVTTHSKNLKGKGKAKGEQISLSPSTEQGSSSTITIPPKPNTPLDTSSLMSENYPSAIISSNLQFASTVDNLSKKLAGSSSAAPFVSWVKCPVKSCRGGKGDLLAPVGSKNAPWEMFV</sequence>